<organism evidence="2 3">
    <name type="scientific">Petromyces alliaceus</name>
    <name type="common">Aspergillus alliaceus</name>
    <dbReference type="NCBI Taxonomy" id="209559"/>
    <lineage>
        <taxon>Eukaryota</taxon>
        <taxon>Fungi</taxon>
        <taxon>Dikarya</taxon>
        <taxon>Ascomycota</taxon>
        <taxon>Pezizomycotina</taxon>
        <taxon>Eurotiomycetes</taxon>
        <taxon>Eurotiomycetidae</taxon>
        <taxon>Eurotiales</taxon>
        <taxon>Aspergillaceae</taxon>
        <taxon>Aspergillus</taxon>
        <taxon>Aspergillus subgen. Circumdati</taxon>
    </lineage>
</organism>
<dbReference type="AlphaFoldDB" id="A0A8H6E0G9"/>
<feature type="region of interest" description="Disordered" evidence="1">
    <location>
        <begin position="84"/>
        <end position="114"/>
    </location>
</feature>
<evidence type="ECO:0000313" key="3">
    <source>
        <dbReference type="Proteomes" id="UP000541154"/>
    </source>
</evidence>
<feature type="compositionally biased region" description="Polar residues" evidence="1">
    <location>
        <begin position="93"/>
        <end position="114"/>
    </location>
</feature>
<protein>
    <submittedName>
        <fullName evidence="2">Uncharacterized protein</fullName>
    </submittedName>
</protein>
<name>A0A8H6E0G9_PETAA</name>
<evidence type="ECO:0000256" key="1">
    <source>
        <dbReference type="SAM" id="MobiDB-lite"/>
    </source>
</evidence>
<dbReference type="Proteomes" id="UP000541154">
    <property type="component" value="Unassembled WGS sequence"/>
</dbReference>
<keyword evidence="3" id="KW-1185">Reference proteome</keyword>
<gene>
    <name evidence="2" type="ORF">ETB97_010046</name>
</gene>
<sequence>MAWFSSIINGVGSAVNWALSNSGVVKPLLDTVATVAKNLLGGLETEEGFIIIEGLDDPEDCKNLLKNFKEADKNLKKKAEEAAKQVEKGVPTGGSTRNEVLSGLWTNPGLTENGNATPEMYRDLAKFLEEKEIPTQLQNDNGTVTDVPQEIATAIFANDPNVPAPGDIEGVAVRFPTFQIGNGSCFITGAHAYYAVPLGKSISGIESDDHAWHGAVHVTKATTAEFDQQYTEHKKSLVLVAEDRETQAGVVPRWVVTCQVDWRTVLQATKASFDVEAQLRKLYPEYELLYSNVDGQSQIIKVRAPEGIRPPQVRAVIHKVVTETSKKLAKPGGNIGGAHTDINLQESENISSTQMQYVLDLLVTEAAKKLTIPKTESSNDPGLQTPEVTVTASVLVP</sequence>
<comment type="caution">
    <text evidence="2">The sequence shown here is derived from an EMBL/GenBank/DDBJ whole genome shotgun (WGS) entry which is preliminary data.</text>
</comment>
<reference evidence="2 3" key="1">
    <citation type="submission" date="2019-04" db="EMBL/GenBank/DDBJ databases">
        <title>Aspergillus burnettii sp. nov., novel species from soil in southeast Queensland.</title>
        <authorList>
            <person name="Gilchrist C.L.M."/>
            <person name="Pitt J.I."/>
            <person name="Lange L."/>
            <person name="Lacey H.J."/>
            <person name="Vuong D."/>
            <person name="Midgley D.J."/>
            <person name="Greenfield P."/>
            <person name="Bradbury M."/>
            <person name="Lacey E."/>
            <person name="Busk P.K."/>
            <person name="Pilgaard B."/>
            <person name="Chooi Y.H."/>
            <person name="Piggott A.M."/>
        </authorList>
    </citation>
    <scope>NUCLEOTIDE SEQUENCE [LARGE SCALE GENOMIC DNA]</scope>
    <source>
        <strain evidence="2 3">FRR 5400</strain>
    </source>
</reference>
<evidence type="ECO:0000313" key="2">
    <source>
        <dbReference type="EMBL" id="KAF5855106.1"/>
    </source>
</evidence>
<proteinExistence type="predicted"/>
<accession>A0A8H6E0G9</accession>
<dbReference type="EMBL" id="SPNV01000505">
    <property type="protein sequence ID" value="KAF5855106.1"/>
    <property type="molecule type" value="Genomic_DNA"/>
</dbReference>